<gene>
    <name evidence="1" type="ORF">IEQ34_021616</name>
</gene>
<accession>A0AAV7G4M1</accession>
<dbReference type="Proteomes" id="UP000775213">
    <property type="component" value="Unassembled WGS sequence"/>
</dbReference>
<evidence type="ECO:0000313" key="1">
    <source>
        <dbReference type="EMBL" id="KAH0450924.1"/>
    </source>
</evidence>
<evidence type="ECO:0000313" key="2">
    <source>
        <dbReference type="Proteomes" id="UP000775213"/>
    </source>
</evidence>
<proteinExistence type="predicted"/>
<name>A0AAV7G4M1_DENCH</name>
<sequence>MAGPSLRVCQYLFRTGAGLRVCGIYSGRLPLGYKASSIFLPLTHLRYQSNSAITSAPIQNPEAVTKARVYGGDGGVSNVPHLRSSLNDAEVAKFAAIAETWGAEQFQKRLNF</sequence>
<reference evidence="1 2" key="1">
    <citation type="journal article" date="2021" name="Hortic Res">
        <title>Chromosome-scale assembly of the Dendrobium chrysotoxum genome enhances the understanding of orchid evolution.</title>
        <authorList>
            <person name="Zhang Y."/>
            <person name="Zhang G.Q."/>
            <person name="Zhang D."/>
            <person name="Liu X.D."/>
            <person name="Xu X.Y."/>
            <person name="Sun W.H."/>
            <person name="Yu X."/>
            <person name="Zhu X."/>
            <person name="Wang Z.W."/>
            <person name="Zhao X."/>
            <person name="Zhong W.Y."/>
            <person name="Chen H."/>
            <person name="Yin W.L."/>
            <person name="Huang T."/>
            <person name="Niu S.C."/>
            <person name="Liu Z.J."/>
        </authorList>
    </citation>
    <scope>NUCLEOTIDE SEQUENCE [LARGE SCALE GENOMIC DNA]</scope>
    <source>
        <strain evidence="1">Lindl</strain>
    </source>
</reference>
<keyword evidence="2" id="KW-1185">Reference proteome</keyword>
<dbReference type="AlphaFoldDB" id="A0AAV7G4M1"/>
<organism evidence="1 2">
    <name type="scientific">Dendrobium chrysotoxum</name>
    <name type="common">Orchid</name>
    <dbReference type="NCBI Taxonomy" id="161865"/>
    <lineage>
        <taxon>Eukaryota</taxon>
        <taxon>Viridiplantae</taxon>
        <taxon>Streptophyta</taxon>
        <taxon>Embryophyta</taxon>
        <taxon>Tracheophyta</taxon>
        <taxon>Spermatophyta</taxon>
        <taxon>Magnoliopsida</taxon>
        <taxon>Liliopsida</taxon>
        <taxon>Asparagales</taxon>
        <taxon>Orchidaceae</taxon>
        <taxon>Epidendroideae</taxon>
        <taxon>Malaxideae</taxon>
        <taxon>Dendrobiinae</taxon>
        <taxon>Dendrobium</taxon>
    </lineage>
</organism>
<comment type="caution">
    <text evidence="1">The sequence shown here is derived from an EMBL/GenBank/DDBJ whole genome shotgun (WGS) entry which is preliminary data.</text>
</comment>
<protein>
    <submittedName>
        <fullName evidence="1">Uncharacterized protein</fullName>
    </submittedName>
</protein>
<dbReference type="EMBL" id="JAGFBR010000018">
    <property type="protein sequence ID" value="KAH0450924.1"/>
    <property type="molecule type" value="Genomic_DNA"/>
</dbReference>